<dbReference type="Gene3D" id="1.10.287.3240">
    <property type="match status" value="1"/>
</dbReference>
<sequence>MSSAERLNVNATRMELLGLRKRKNLAQNGYDLLNRKLETLTSELFTILQEFKDFNERIKPAIQDAIDALTKTDMAMGSLKVREISQGFPETVKIEASSRSLMGVRVPQIKLLKDEDKDVSYYSFSDTSAYLDDGRKKFDNALELIVKLGEYQSTISRLASEIQSTKRRVNALKNIVIPRFNNTINYIKLTLAEREREEFVRLKKVKANLEKEASKN</sequence>
<protein>
    <recommendedName>
        <fullName evidence="6">V-type ATP synthase subunit D</fullName>
    </recommendedName>
</protein>
<keyword evidence="3" id="KW-0406">Ion transport</keyword>
<comment type="similarity">
    <text evidence="1">Belongs to the V-ATPase D subunit family.</text>
</comment>
<accession>A0A0F8ZDL3</accession>
<comment type="caution">
    <text evidence="5">The sequence shown here is derived from an EMBL/GenBank/DDBJ whole genome shotgun (WGS) entry which is preliminary data.</text>
</comment>
<dbReference type="AlphaFoldDB" id="A0A0F8ZDL3"/>
<dbReference type="NCBIfam" id="TIGR00309">
    <property type="entry name" value="V_ATPase_subD"/>
    <property type="match status" value="1"/>
</dbReference>
<dbReference type="PANTHER" id="PTHR11671">
    <property type="entry name" value="V-TYPE ATP SYNTHASE SUBUNIT D"/>
    <property type="match status" value="1"/>
</dbReference>
<reference evidence="5" key="1">
    <citation type="journal article" date="2015" name="Nature">
        <title>Complex archaea that bridge the gap between prokaryotes and eukaryotes.</title>
        <authorList>
            <person name="Spang A."/>
            <person name="Saw J.H."/>
            <person name="Jorgensen S.L."/>
            <person name="Zaremba-Niedzwiedzka K."/>
            <person name="Martijn J."/>
            <person name="Lind A.E."/>
            <person name="van Eijk R."/>
            <person name="Schleper C."/>
            <person name="Guy L."/>
            <person name="Ettema T.J."/>
        </authorList>
    </citation>
    <scope>NUCLEOTIDE SEQUENCE</scope>
</reference>
<evidence type="ECO:0000256" key="3">
    <source>
        <dbReference type="ARBA" id="ARBA00023065"/>
    </source>
</evidence>
<evidence type="ECO:0008006" key="6">
    <source>
        <dbReference type="Google" id="ProtNLM"/>
    </source>
</evidence>
<evidence type="ECO:0000256" key="4">
    <source>
        <dbReference type="SAM" id="Coils"/>
    </source>
</evidence>
<proteinExistence type="inferred from homology"/>
<dbReference type="InterPro" id="IPR002699">
    <property type="entry name" value="V_ATPase_D"/>
</dbReference>
<keyword evidence="2" id="KW-0813">Transport</keyword>
<keyword evidence="4" id="KW-0175">Coiled coil</keyword>
<organism evidence="5">
    <name type="scientific">marine sediment metagenome</name>
    <dbReference type="NCBI Taxonomy" id="412755"/>
    <lineage>
        <taxon>unclassified sequences</taxon>
        <taxon>metagenomes</taxon>
        <taxon>ecological metagenomes</taxon>
    </lineage>
</organism>
<dbReference type="HAMAP" id="MF_00271">
    <property type="entry name" value="ATP_synth_D_arch"/>
    <property type="match status" value="1"/>
</dbReference>
<dbReference type="GO" id="GO:0046961">
    <property type="term" value="F:proton-transporting ATPase activity, rotational mechanism"/>
    <property type="evidence" value="ECO:0007669"/>
    <property type="project" value="InterPro"/>
</dbReference>
<dbReference type="EMBL" id="LAZR01064131">
    <property type="protein sequence ID" value="KKK58131.1"/>
    <property type="molecule type" value="Genomic_DNA"/>
</dbReference>
<name>A0A0F8ZDL3_9ZZZZ</name>
<dbReference type="Pfam" id="PF01813">
    <property type="entry name" value="ATP-synt_D"/>
    <property type="match status" value="1"/>
</dbReference>
<gene>
    <name evidence="5" type="ORF">LCGC14_3047530</name>
</gene>
<evidence type="ECO:0000313" key="5">
    <source>
        <dbReference type="EMBL" id="KKK58131.1"/>
    </source>
</evidence>
<evidence type="ECO:0000256" key="2">
    <source>
        <dbReference type="ARBA" id="ARBA00022448"/>
    </source>
</evidence>
<evidence type="ECO:0000256" key="1">
    <source>
        <dbReference type="ARBA" id="ARBA00005850"/>
    </source>
</evidence>
<feature type="coiled-coil region" evidence="4">
    <location>
        <begin position="155"/>
        <end position="212"/>
    </location>
</feature>